<protein>
    <submittedName>
        <fullName evidence="1">Uncharacterized protein</fullName>
    </submittedName>
</protein>
<accession>A0A9R0P199</accession>
<evidence type="ECO:0000313" key="1">
    <source>
        <dbReference type="EMBL" id="AEK44380.1"/>
    </source>
</evidence>
<sequence>MTGLTPVRSVRAASFGTNPRASTACWIRALVGSESFPGLWK</sequence>
<keyword evidence="2" id="KW-1185">Reference proteome</keyword>
<dbReference type="KEGG" id="amn:RAM_29525"/>
<evidence type="ECO:0000313" key="2">
    <source>
        <dbReference type="Proteomes" id="UP000006138"/>
    </source>
</evidence>
<dbReference type="Proteomes" id="UP000006138">
    <property type="component" value="Chromosome"/>
</dbReference>
<name>A0A9R0P199_AMYMS</name>
<gene>
    <name evidence="1" type="ordered locus">RAM_29525</name>
</gene>
<reference evidence="1 2" key="1">
    <citation type="journal article" date="2011" name="J. Bacteriol.">
        <title>Whole genome sequence of the rifamycin B-producing strain Amycolatopsis mediterranei S699.</title>
        <authorList>
            <person name="Verma M."/>
            <person name="Kaur J."/>
            <person name="Kumar M."/>
            <person name="Kumari K."/>
            <person name="Saxena A."/>
            <person name="Anand S."/>
            <person name="Nigam A."/>
            <person name="Ravi V."/>
            <person name="Raghuvanshi S."/>
            <person name="Khurana P."/>
            <person name="Tyagi A.K."/>
            <person name="Khurana J.P."/>
            <person name="Lal R."/>
        </authorList>
    </citation>
    <scope>NUCLEOTIDE SEQUENCE [LARGE SCALE GENOMIC DNA]</scope>
    <source>
        <strain evidence="1 2">S699</strain>
    </source>
</reference>
<dbReference type="AlphaFoldDB" id="A0A9R0P199"/>
<organism evidence="1 2">
    <name type="scientific">Amycolatopsis mediterranei (strain S699)</name>
    <name type="common">Nocardia mediterranei</name>
    <dbReference type="NCBI Taxonomy" id="713604"/>
    <lineage>
        <taxon>Bacteria</taxon>
        <taxon>Bacillati</taxon>
        <taxon>Actinomycetota</taxon>
        <taxon>Actinomycetes</taxon>
        <taxon>Pseudonocardiales</taxon>
        <taxon>Pseudonocardiaceae</taxon>
        <taxon>Amycolatopsis</taxon>
    </lineage>
</organism>
<proteinExistence type="predicted"/>
<dbReference type="EMBL" id="CP002896">
    <property type="protein sequence ID" value="AEK44380.1"/>
    <property type="molecule type" value="Genomic_DNA"/>
</dbReference>